<keyword evidence="1 3" id="KW-0147">Chitin-binding</keyword>
<keyword evidence="4" id="KW-0732">Signal</keyword>
<feature type="disulfide bond" evidence="3">
    <location>
        <begin position="39"/>
        <end position="53"/>
    </location>
</feature>
<sequence length="127" mass="13475">MMRNWVVLVSSLFLANVLLSTAFQCGQQADGALCPGDLCCSRWGYCGSTDLYCLVENGCQSNCKGDDDTGTPPSPDIDAGSLGDIIVKIAIKVIVGQISLVFRIKVIVAEVPFNFHGTLTMAGLDKA</sequence>
<protein>
    <recommendedName>
        <fullName evidence="5">Chitin-binding type-1 domain-containing protein</fullName>
    </recommendedName>
</protein>
<feature type="disulfide bond" evidence="3">
    <location>
        <begin position="25"/>
        <end position="40"/>
    </location>
</feature>
<dbReference type="PRINTS" id="PR00451">
    <property type="entry name" value="CHITINBINDNG"/>
</dbReference>
<dbReference type="Gene3D" id="3.30.60.10">
    <property type="entry name" value="Endochitinase-like"/>
    <property type="match status" value="1"/>
</dbReference>
<organism evidence="6 7">
    <name type="scientific">Hibiscus trionum</name>
    <name type="common">Flower of an hour</name>
    <dbReference type="NCBI Taxonomy" id="183268"/>
    <lineage>
        <taxon>Eukaryota</taxon>
        <taxon>Viridiplantae</taxon>
        <taxon>Streptophyta</taxon>
        <taxon>Embryophyta</taxon>
        <taxon>Tracheophyta</taxon>
        <taxon>Spermatophyta</taxon>
        <taxon>Magnoliopsida</taxon>
        <taxon>eudicotyledons</taxon>
        <taxon>Gunneridae</taxon>
        <taxon>Pentapetalae</taxon>
        <taxon>rosids</taxon>
        <taxon>malvids</taxon>
        <taxon>Malvales</taxon>
        <taxon>Malvaceae</taxon>
        <taxon>Malvoideae</taxon>
        <taxon>Hibiscus</taxon>
    </lineage>
</organism>
<evidence type="ECO:0000259" key="5">
    <source>
        <dbReference type="PROSITE" id="PS50941"/>
    </source>
</evidence>
<dbReference type="CDD" id="cd06921">
    <property type="entry name" value="ChtBD1_GH19_hevein"/>
    <property type="match status" value="1"/>
</dbReference>
<dbReference type="InterPro" id="IPR036861">
    <property type="entry name" value="Endochitinase-like_sf"/>
</dbReference>
<evidence type="ECO:0000256" key="2">
    <source>
        <dbReference type="ARBA" id="ARBA00023157"/>
    </source>
</evidence>
<accession>A0A9W7JFY1</accession>
<feature type="signal peptide" evidence="4">
    <location>
        <begin position="1"/>
        <end position="22"/>
    </location>
</feature>
<feature type="disulfide bond" evidence="3">
    <location>
        <begin position="34"/>
        <end position="46"/>
    </location>
</feature>
<evidence type="ECO:0000313" key="7">
    <source>
        <dbReference type="Proteomes" id="UP001165190"/>
    </source>
</evidence>
<reference evidence="6" key="1">
    <citation type="submission" date="2023-05" db="EMBL/GenBank/DDBJ databases">
        <title>Genome and transcriptome analyses reveal genes involved in the formation of fine ridges on petal epidermal cells in Hibiscus trionum.</title>
        <authorList>
            <person name="Koshimizu S."/>
            <person name="Masuda S."/>
            <person name="Ishii T."/>
            <person name="Shirasu K."/>
            <person name="Hoshino A."/>
            <person name="Arita M."/>
        </authorList>
    </citation>
    <scope>NUCLEOTIDE SEQUENCE</scope>
    <source>
        <strain evidence="6">Hamamatsu line</strain>
    </source>
</reference>
<keyword evidence="7" id="KW-1185">Reference proteome</keyword>
<keyword evidence="2 3" id="KW-1015">Disulfide bond</keyword>
<dbReference type="Pfam" id="PF00187">
    <property type="entry name" value="Chitin_bind_1"/>
    <property type="match status" value="1"/>
</dbReference>
<name>A0A9W7JFY1_HIBTR</name>
<dbReference type="Proteomes" id="UP001165190">
    <property type="component" value="Unassembled WGS sequence"/>
</dbReference>
<dbReference type="GO" id="GO:0008061">
    <property type="term" value="F:chitin binding"/>
    <property type="evidence" value="ECO:0007669"/>
    <property type="project" value="UniProtKB-UniRule"/>
</dbReference>
<dbReference type="SUPFAM" id="SSF57016">
    <property type="entry name" value="Plant lectins/antimicrobial peptides"/>
    <property type="match status" value="1"/>
</dbReference>
<gene>
    <name evidence="6" type="ORF">HRI_004935600</name>
</gene>
<evidence type="ECO:0000256" key="4">
    <source>
        <dbReference type="SAM" id="SignalP"/>
    </source>
</evidence>
<dbReference type="AlphaFoldDB" id="A0A9W7JFY1"/>
<dbReference type="InterPro" id="IPR018371">
    <property type="entry name" value="Chitin-binding_1_CS"/>
</dbReference>
<evidence type="ECO:0000256" key="1">
    <source>
        <dbReference type="ARBA" id="ARBA00022669"/>
    </source>
</evidence>
<dbReference type="SMART" id="SM00270">
    <property type="entry name" value="ChtBD1"/>
    <property type="match status" value="1"/>
</dbReference>
<evidence type="ECO:0000313" key="6">
    <source>
        <dbReference type="EMBL" id="GMJ12664.1"/>
    </source>
</evidence>
<feature type="disulfide bond" evidence="3">
    <location>
        <begin position="59"/>
        <end position="63"/>
    </location>
</feature>
<dbReference type="PANTHER" id="PTHR47849">
    <property type="entry name" value="CHITIN-BINDING LECTIN 1"/>
    <property type="match status" value="1"/>
</dbReference>
<proteinExistence type="predicted"/>
<feature type="domain" description="Chitin-binding type-1" evidence="5">
    <location>
        <begin position="22"/>
        <end position="65"/>
    </location>
</feature>
<dbReference type="PROSITE" id="PS50941">
    <property type="entry name" value="CHIT_BIND_I_2"/>
    <property type="match status" value="1"/>
</dbReference>
<dbReference type="PROSITE" id="PS00026">
    <property type="entry name" value="CHIT_BIND_I_1"/>
    <property type="match status" value="1"/>
</dbReference>
<evidence type="ECO:0000256" key="3">
    <source>
        <dbReference type="PROSITE-ProRule" id="PRU00261"/>
    </source>
</evidence>
<comment type="caution">
    <text evidence="6">The sequence shown here is derived from an EMBL/GenBank/DDBJ whole genome shotgun (WGS) entry which is preliminary data.</text>
</comment>
<feature type="chain" id="PRO_5040938843" description="Chitin-binding type-1 domain-containing protein" evidence="4">
    <location>
        <begin position="23"/>
        <end position="127"/>
    </location>
</feature>
<dbReference type="OrthoDB" id="617225at2759"/>
<dbReference type="EMBL" id="BSYR01000065">
    <property type="protein sequence ID" value="GMJ12664.1"/>
    <property type="molecule type" value="Genomic_DNA"/>
</dbReference>
<dbReference type="InterPro" id="IPR001002">
    <property type="entry name" value="Chitin-bd_1"/>
</dbReference>